<dbReference type="SUPFAM" id="SSF53681">
    <property type="entry name" value="Aspartate/glutamate racemase"/>
    <property type="match status" value="2"/>
</dbReference>
<dbReference type="PANTHER" id="PTHR21198:SF2">
    <property type="entry name" value="GLUTAMATE RACEMASE"/>
    <property type="match status" value="1"/>
</dbReference>
<dbReference type="GO" id="GO:0071555">
    <property type="term" value="P:cell wall organization"/>
    <property type="evidence" value="ECO:0007669"/>
    <property type="project" value="UniProtKB-KW"/>
</dbReference>
<keyword evidence="9" id="KW-1185">Reference proteome</keyword>
<dbReference type="HAMAP" id="MF_00258">
    <property type="entry name" value="Glu_racemase"/>
    <property type="match status" value="1"/>
</dbReference>
<feature type="active site" description="Proton donor/acceptor" evidence="7">
    <location>
        <position position="74"/>
    </location>
</feature>
<evidence type="ECO:0000256" key="1">
    <source>
        <dbReference type="ARBA" id="ARBA00001602"/>
    </source>
</evidence>
<dbReference type="PANTHER" id="PTHR21198">
    <property type="entry name" value="GLUTAMATE RACEMASE"/>
    <property type="match status" value="1"/>
</dbReference>
<evidence type="ECO:0000313" key="8">
    <source>
        <dbReference type="EMBL" id="AWW29778.1"/>
    </source>
</evidence>
<evidence type="ECO:0000256" key="6">
    <source>
        <dbReference type="ARBA" id="ARBA00023316"/>
    </source>
</evidence>
<comment type="similarity">
    <text evidence="7">Belongs to the aspartate/glutamate racemases family.</text>
</comment>
<dbReference type="GO" id="GO:0008360">
    <property type="term" value="P:regulation of cell shape"/>
    <property type="evidence" value="ECO:0007669"/>
    <property type="project" value="UniProtKB-KW"/>
</dbReference>
<dbReference type="Proteomes" id="UP000248688">
    <property type="component" value="Chromosome"/>
</dbReference>
<dbReference type="EMBL" id="CP030041">
    <property type="protein sequence ID" value="AWW29778.1"/>
    <property type="molecule type" value="Genomic_DNA"/>
</dbReference>
<keyword evidence="4 7" id="KW-0573">Peptidoglycan synthesis</keyword>
<sequence>MQETSPIGIFDSGIGGLTVARAVKKLLPGEQMVYFGDTAHLPYGDKSTAAIQAYSVKIADVLLRANCKVILIACNSASAAAFELVKAYVASRAVVLDVIEPVVGYVDQCLAGKHVGLIGTKQTVNSGVYRHKIEALESGVTFSSLATPLLAPMIEEGFHSNRISKEIIKTYLDDEELANIDALILGCTHYPLIKPQIDELYNGEVEVIDSSEVIAKTTKEYLTSQGLLSQGQKKKDRFLVSDYTPSFESTTRLFFGREVSLEKYPLWE</sequence>
<dbReference type="NCBIfam" id="TIGR00067">
    <property type="entry name" value="glut_race"/>
    <property type="match status" value="1"/>
</dbReference>
<feature type="binding site" evidence="7">
    <location>
        <begin position="43"/>
        <end position="44"/>
    </location>
    <ligand>
        <name>substrate</name>
    </ligand>
</feature>
<comment type="function">
    <text evidence="7">Provides the (R)-glutamate required for cell wall biosynthesis.</text>
</comment>
<evidence type="ECO:0000313" key="9">
    <source>
        <dbReference type="Proteomes" id="UP000248688"/>
    </source>
</evidence>
<keyword evidence="3 7" id="KW-0133">Cell shape</keyword>
<feature type="binding site" evidence="7">
    <location>
        <begin position="188"/>
        <end position="189"/>
    </location>
    <ligand>
        <name>substrate</name>
    </ligand>
</feature>
<dbReference type="RefSeq" id="WP_112783176.1">
    <property type="nucleotide sequence ID" value="NZ_CP030041.1"/>
</dbReference>
<dbReference type="PROSITE" id="PS00924">
    <property type="entry name" value="ASP_GLU_RACEMASE_2"/>
    <property type="match status" value="1"/>
</dbReference>
<protein>
    <recommendedName>
        <fullName evidence="2 7">Glutamate racemase</fullName>
        <ecNumber evidence="2 7">5.1.1.3</ecNumber>
    </recommendedName>
</protein>
<dbReference type="FunFam" id="3.40.50.1860:FF:000001">
    <property type="entry name" value="Glutamate racemase"/>
    <property type="match status" value="1"/>
</dbReference>
<dbReference type="EC" id="5.1.1.3" evidence="2 7"/>
<dbReference type="Pfam" id="PF01177">
    <property type="entry name" value="Asp_Glu_race"/>
    <property type="match status" value="1"/>
</dbReference>
<dbReference type="KEGG" id="est:DN752_06405"/>
<feature type="binding site" evidence="7">
    <location>
        <begin position="11"/>
        <end position="12"/>
    </location>
    <ligand>
        <name>substrate</name>
    </ligand>
</feature>
<evidence type="ECO:0000256" key="2">
    <source>
        <dbReference type="ARBA" id="ARBA00013090"/>
    </source>
</evidence>
<reference evidence="8 9" key="1">
    <citation type="submission" date="2018-06" db="EMBL/GenBank/DDBJ databases">
        <title>Echinicola strongylocentroti sp. nov., isolated from a sea urchin Strongylocentrotus intermedius.</title>
        <authorList>
            <person name="Bae S.S."/>
        </authorList>
    </citation>
    <scope>NUCLEOTIDE SEQUENCE [LARGE SCALE GENOMIC DNA]</scope>
    <source>
        <strain evidence="8 9">MEBiC08714</strain>
    </source>
</reference>
<proteinExistence type="inferred from homology"/>
<gene>
    <name evidence="7 8" type="primary">murI</name>
    <name evidence="8" type="ORF">DN752_06405</name>
</gene>
<comment type="catalytic activity">
    <reaction evidence="1 7">
        <text>L-glutamate = D-glutamate</text>
        <dbReference type="Rhea" id="RHEA:12813"/>
        <dbReference type="ChEBI" id="CHEBI:29985"/>
        <dbReference type="ChEBI" id="CHEBI:29986"/>
        <dbReference type="EC" id="5.1.1.3"/>
    </reaction>
</comment>
<dbReference type="InterPro" id="IPR015942">
    <property type="entry name" value="Asp/Glu/hydantoin_racemase"/>
</dbReference>
<evidence type="ECO:0000256" key="3">
    <source>
        <dbReference type="ARBA" id="ARBA00022960"/>
    </source>
</evidence>
<dbReference type="AlphaFoldDB" id="A0A2Z4IH28"/>
<dbReference type="InterPro" id="IPR004391">
    <property type="entry name" value="Glu_race"/>
</dbReference>
<evidence type="ECO:0000256" key="7">
    <source>
        <dbReference type="HAMAP-Rule" id="MF_00258"/>
    </source>
</evidence>
<dbReference type="GO" id="GO:0009252">
    <property type="term" value="P:peptidoglycan biosynthetic process"/>
    <property type="evidence" value="ECO:0007669"/>
    <property type="project" value="UniProtKB-UniRule"/>
</dbReference>
<accession>A0A2Z4IH28</accession>
<dbReference type="UniPathway" id="UPA00219"/>
<comment type="pathway">
    <text evidence="7">Cell wall biogenesis; peptidoglycan biosynthesis.</text>
</comment>
<keyword evidence="5 7" id="KW-0413">Isomerase</keyword>
<dbReference type="OrthoDB" id="9801055at2"/>
<feature type="binding site" evidence="7">
    <location>
        <begin position="75"/>
        <end position="76"/>
    </location>
    <ligand>
        <name>substrate</name>
    </ligand>
</feature>
<evidence type="ECO:0000256" key="4">
    <source>
        <dbReference type="ARBA" id="ARBA00022984"/>
    </source>
</evidence>
<name>A0A2Z4IH28_9BACT</name>
<dbReference type="Gene3D" id="3.40.50.1860">
    <property type="match status" value="2"/>
</dbReference>
<dbReference type="GO" id="GO:0008881">
    <property type="term" value="F:glutamate racemase activity"/>
    <property type="evidence" value="ECO:0007669"/>
    <property type="project" value="UniProtKB-UniRule"/>
</dbReference>
<evidence type="ECO:0000256" key="5">
    <source>
        <dbReference type="ARBA" id="ARBA00023235"/>
    </source>
</evidence>
<dbReference type="InterPro" id="IPR033134">
    <property type="entry name" value="Asp/Glu_racemase_AS_2"/>
</dbReference>
<organism evidence="8 9">
    <name type="scientific">Echinicola strongylocentroti</name>
    <dbReference type="NCBI Taxonomy" id="1795355"/>
    <lineage>
        <taxon>Bacteria</taxon>
        <taxon>Pseudomonadati</taxon>
        <taxon>Bacteroidota</taxon>
        <taxon>Cytophagia</taxon>
        <taxon>Cytophagales</taxon>
        <taxon>Cyclobacteriaceae</taxon>
        <taxon>Echinicola</taxon>
    </lineage>
</organism>
<keyword evidence="6 7" id="KW-0961">Cell wall biogenesis/degradation</keyword>
<dbReference type="InterPro" id="IPR001920">
    <property type="entry name" value="Asp/Glu_race"/>
</dbReference>
<feature type="active site" description="Proton donor/acceptor" evidence="7">
    <location>
        <position position="187"/>
    </location>
</feature>